<evidence type="ECO:0000313" key="3">
    <source>
        <dbReference type="Proteomes" id="UP000499080"/>
    </source>
</evidence>
<sequence length="92" mass="10141">MDNQKTESPHPAVQSGILNDSSSYDSRSTEAGVLVAHYRATARLLPKEVRTIIDGGTQSPTITMPTGERNSCLLIRQQLISVYLRFPPRGDE</sequence>
<proteinExistence type="predicted"/>
<evidence type="ECO:0000313" key="2">
    <source>
        <dbReference type="EMBL" id="GBM44402.1"/>
    </source>
</evidence>
<name>A0A4Y2FSC3_ARAVE</name>
<feature type="region of interest" description="Disordered" evidence="1">
    <location>
        <begin position="1"/>
        <end position="25"/>
    </location>
</feature>
<evidence type="ECO:0000256" key="1">
    <source>
        <dbReference type="SAM" id="MobiDB-lite"/>
    </source>
</evidence>
<protein>
    <submittedName>
        <fullName evidence="2">Uncharacterized protein</fullName>
    </submittedName>
</protein>
<feature type="compositionally biased region" description="Polar residues" evidence="1">
    <location>
        <begin position="16"/>
        <end position="25"/>
    </location>
</feature>
<comment type="caution">
    <text evidence="2">The sequence shown here is derived from an EMBL/GenBank/DDBJ whole genome shotgun (WGS) entry which is preliminary data.</text>
</comment>
<dbReference type="AlphaFoldDB" id="A0A4Y2FSC3"/>
<organism evidence="2 3">
    <name type="scientific">Araneus ventricosus</name>
    <name type="common">Orbweaver spider</name>
    <name type="synonym">Epeira ventricosa</name>
    <dbReference type="NCBI Taxonomy" id="182803"/>
    <lineage>
        <taxon>Eukaryota</taxon>
        <taxon>Metazoa</taxon>
        <taxon>Ecdysozoa</taxon>
        <taxon>Arthropoda</taxon>
        <taxon>Chelicerata</taxon>
        <taxon>Arachnida</taxon>
        <taxon>Araneae</taxon>
        <taxon>Araneomorphae</taxon>
        <taxon>Entelegynae</taxon>
        <taxon>Araneoidea</taxon>
        <taxon>Araneidae</taxon>
        <taxon>Araneus</taxon>
    </lineage>
</organism>
<dbReference type="Proteomes" id="UP000499080">
    <property type="component" value="Unassembled WGS sequence"/>
</dbReference>
<gene>
    <name evidence="2" type="ORF">AVEN_128266_1</name>
</gene>
<keyword evidence="3" id="KW-1185">Reference proteome</keyword>
<accession>A0A4Y2FSC3</accession>
<dbReference type="EMBL" id="BGPR01001064">
    <property type="protein sequence ID" value="GBM44402.1"/>
    <property type="molecule type" value="Genomic_DNA"/>
</dbReference>
<reference evidence="2 3" key="1">
    <citation type="journal article" date="2019" name="Sci. Rep.">
        <title>Orb-weaving spider Araneus ventricosus genome elucidates the spidroin gene catalogue.</title>
        <authorList>
            <person name="Kono N."/>
            <person name="Nakamura H."/>
            <person name="Ohtoshi R."/>
            <person name="Moran D.A.P."/>
            <person name="Shinohara A."/>
            <person name="Yoshida Y."/>
            <person name="Fujiwara M."/>
            <person name="Mori M."/>
            <person name="Tomita M."/>
            <person name="Arakawa K."/>
        </authorList>
    </citation>
    <scope>NUCLEOTIDE SEQUENCE [LARGE SCALE GENOMIC DNA]</scope>
</reference>